<organism evidence="2 3">
    <name type="scientific">Plectus sambesii</name>
    <dbReference type="NCBI Taxonomy" id="2011161"/>
    <lineage>
        <taxon>Eukaryota</taxon>
        <taxon>Metazoa</taxon>
        <taxon>Ecdysozoa</taxon>
        <taxon>Nematoda</taxon>
        <taxon>Chromadorea</taxon>
        <taxon>Plectida</taxon>
        <taxon>Plectina</taxon>
        <taxon>Plectoidea</taxon>
        <taxon>Plectidae</taxon>
        <taxon>Plectus</taxon>
    </lineage>
</organism>
<dbReference type="WBParaSite" id="PSAMB.scaffold3355size18620.g21203.t1">
    <property type="protein sequence ID" value="PSAMB.scaffold3355size18620.g21203.t1"/>
    <property type="gene ID" value="PSAMB.scaffold3355size18620.g21203"/>
</dbReference>
<protein>
    <submittedName>
        <fullName evidence="3">Uncharacterized protein</fullName>
    </submittedName>
</protein>
<evidence type="ECO:0000256" key="1">
    <source>
        <dbReference type="SAM" id="Coils"/>
    </source>
</evidence>
<evidence type="ECO:0000313" key="3">
    <source>
        <dbReference type="WBParaSite" id="PSAMB.scaffold3355size18620.g21203.t1"/>
    </source>
</evidence>
<name>A0A914W9S3_9BILA</name>
<sequence>MALQGPSQINAAEISEKLQQEEERLKNLQENLNRSRQLKESMLGILDSFEKRLEHLEATVLPLYEHTGKMQRKQQNITKTLKSIDATLGFYTTAHEMDSIIRESSPADNLDPF</sequence>
<keyword evidence="1" id="KW-0175">Coiled coil</keyword>
<keyword evidence="2" id="KW-1185">Reference proteome</keyword>
<feature type="coiled-coil region" evidence="1">
    <location>
        <begin position="11"/>
        <end position="38"/>
    </location>
</feature>
<accession>A0A914W9S3</accession>
<dbReference type="Proteomes" id="UP000887566">
    <property type="component" value="Unplaced"/>
</dbReference>
<dbReference type="AlphaFoldDB" id="A0A914W9S3"/>
<evidence type="ECO:0000313" key="2">
    <source>
        <dbReference type="Proteomes" id="UP000887566"/>
    </source>
</evidence>
<proteinExistence type="predicted"/>
<reference evidence="3" key="1">
    <citation type="submission" date="2022-11" db="UniProtKB">
        <authorList>
            <consortium name="WormBaseParasite"/>
        </authorList>
    </citation>
    <scope>IDENTIFICATION</scope>
</reference>